<protein>
    <submittedName>
        <fullName evidence="2">Uncharacterized protein</fullName>
    </submittedName>
</protein>
<accession>A0A075FSC6</accession>
<keyword evidence="1" id="KW-1133">Transmembrane helix</keyword>
<feature type="transmembrane region" description="Helical" evidence="1">
    <location>
        <begin position="268"/>
        <end position="290"/>
    </location>
</feature>
<reference evidence="2" key="1">
    <citation type="journal article" date="2014" name="Genome Biol. Evol.">
        <title>Pangenome evidence for extensive interdomain horizontal transfer affecting lineage core and shell genes in uncultured planktonic thaumarchaeota and euryarchaeota.</title>
        <authorList>
            <person name="Deschamps P."/>
            <person name="Zivanovic Y."/>
            <person name="Moreira D."/>
            <person name="Rodriguez-Valera F."/>
            <person name="Lopez-Garcia P."/>
        </authorList>
    </citation>
    <scope>NUCLEOTIDE SEQUENCE</scope>
</reference>
<feature type="transmembrane region" description="Helical" evidence="1">
    <location>
        <begin position="49"/>
        <end position="72"/>
    </location>
</feature>
<proteinExistence type="predicted"/>
<feature type="transmembrane region" description="Helical" evidence="1">
    <location>
        <begin position="176"/>
        <end position="201"/>
    </location>
</feature>
<feature type="transmembrane region" description="Helical" evidence="1">
    <location>
        <begin position="12"/>
        <end position="34"/>
    </location>
</feature>
<feature type="transmembrane region" description="Helical" evidence="1">
    <location>
        <begin position="131"/>
        <end position="156"/>
    </location>
</feature>
<dbReference type="EMBL" id="KF900368">
    <property type="protein sequence ID" value="AIE92527.1"/>
    <property type="molecule type" value="Genomic_DNA"/>
</dbReference>
<feature type="transmembrane region" description="Helical" evidence="1">
    <location>
        <begin position="213"/>
        <end position="237"/>
    </location>
</feature>
<dbReference type="AlphaFoldDB" id="A0A075FSC6"/>
<evidence type="ECO:0000256" key="1">
    <source>
        <dbReference type="SAM" id="Phobius"/>
    </source>
</evidence>
<evidence type="ECO:0000313" key="2">
    <source>
        <dbReference type="EMBL" id="AIE92527.1"/>
    </source>
</evidence>
<organism evidence="2">
    <name type="scientific">uncultured marine group II/III euryarchaeote AD1000_24_C10</name>
    <dbReference type="NCBI Taxonomy" id="1457741"/>
    <lineage>
        <taxon>Archaea</taxon>
        <taxon>Methanobacteriati</taxon>
        <taxon>Methanobacteriota</taxon>
        <taxon>environmental samples</taxon>
    </lineage>
</organism>
<keyword evidence="1" id="KW-0812">Transmembrane</keyword>
<keyword evidence="1" id="KW-0472">Membrane</keyword>
<sequence length="356" mass="39675">MKVAEMYQKAVLYTVVVLQVTLVPIVGFSLTYLLDVDRENFTVAVRTELVYWIVVAGLIYGLVSLVLAMFFGGFKPLRVVERGGWGPVLGLSRRKGDPELIDRTRMALQGSPYGRMVGLVNRKVSVDGFDLISVHGGLQLLAVPMQVILIATPLLIMEGIPDNVVKSDRSFELGMAGYMIALWMAVRIQPAISAWLVGYAAMFRSVLWRISRFSWVLPILLFWFLARTFLAASLNWLDVDIEQWNEVQLEAVVLNVIFPNATVPDTAVIDFLVAISVLPMATFTTLSVLGGSNDMPIWMKGHDSSLENLQMDLIEAPEAEEEDVEGMSEGRLVGEYSEEDSDEGSRMIDLPYLFDD</sequence>
<name>A0A075FSC6_9EURY</name>